<dbReference type="Gene3D" id="3.20.20.140">
    <property type="entry name" value="Metal-dependent hydrolases"/>
    <property type="match status" value="1"/>
</dbReference>
<reference evidence="1 2" key="1">
    <citation type="submission" date="2016-11" db="EMBL/GenBank/DDBJ databases">
        <authorList>
            <person name="Jaros S."/>
            <person name="Januszkiewicz K."/>
            <person name="Wedrychowicz H."/>
        </authorList>
    </citation>
    <scope>NUCLEOTIDE SEQUENCE [LARGE SCALE GENOMIC DNA]</scope>
    <source>
        <strain evidence="1 2">DSM 44666</strain>
    </source>
</reference>
<evidence type="ECO:0000313" key="2">
    <source>
        <dbReference type="Proteomes" id="UP000184476"/>
    </source>
</evidence>
<dbReference type="SUPFAM" id="SSF89550">
    <property type="entry name" value="PHP domain-like"/>
    <property type="match status" value="1"/>
</dbReference>
<dbReference type="AlphaFoldDB" id="A0A1M4U7J3"/>
<keyword evidence="2" id="KW-1185">Reference proteome</keyword>
<dbReference type="STRING" id="112248.SAMN05444392_101853"/>
<dbReference type="CDD" id="cd19067">
    <property type="entry name" value="PfuEndoQ-like"/>
    <property type="match status" value="1"/>
</dbReference>
<protein>
    <submittedName>
        <fullName evidence="1">TIGR00375 family protein</fullName>
    </submittedName>
</protein>
<dbReference type="InterPro" id="IPR016195">
    <property type="entry name" value="Pol/histidinol_Pase-like"/>
</dbReference>
<gene>
    <name evidence="1" type="ORF">SAMN05444392_101853</name>
</gene>
<sequence>MNHSDHFHHYFADLHIHIGRTQSNRPVKITGSRSLTFSAILQEATQRKGLQLIGIIDAQVPEVQAEIESSIQQGIFLEHPDGGICHEQTTCLLGAEIEIREPGMSPAHVLAYLPSLAQMKSFTSWLSKHMKNVHLSTQRLYQPAYILLEKVEELGGILIPAHIFTPFKSILGSATNSIRNIFPIHRLIAVELGLSSDTEMADQLSELQSLTFLTNSDAHSLNKMGREYQQIRMREASFKEWVLALQRKNNRAIIANYGLNPKLGKYYQTCCATCYQPWPINNDQCTNCGSKKKIHGVADRIRQLADQPSLSPVYRPPYHYQIPLEFLPTVGPKTREKMLSEIGTEMEILHFASLEQISSSVGERIATMIKQIRAGNISLQAGGAGRYGRIE</sequence>
<dbReference type="PANTHER" id="PTHR40084">
    <property type="entry name" value="PHOSPHOHYDROLASE, PHP FAMILY"/>
    <property type="match status" value="1"/>
</dbReference>
<dbReference type="PANTHER" id="PTHR40084:SF1">
    <property type="entry name" value="PHOSPHOTRANSFERASE"/>
    <property type="match status" value="1"/>
</dbReference>
<dbReference type="OrthoDB" id="9810135at2"/>
<dbReference type="RefSeq" id="WP_073152416.1">
    <property type="nucleotide sequence ID" value="NZ_FQVL01000001.1"/>
</dbReference>
<evidence type="ECO:0000313" key="1">
    <source>
        <dbReference type="EMBL" id="SHE52675.1"/>
    </source>
</evidence>
<dbReference type="Proteomes" id="UP000184476">
    <property type="component" value="Unassembled WGS sequence"/>
</dbReference>
<organism evidence="1 2">
    <name type="scientific">Seinonella peptonophila</name>
    <dbReference type="NCBI Taxonomy" id="112248"/>
    <lineage>
        <taxon>Bacteria</taxon>
        <taxon>Bacillati</taxon>
        <taxon>Bacillota</taxon>
        <taxon>Bacilli</taxon>
        <taxon>Bacillales</taxon>
        <taxon>Thermoactinomycetaceae</taxon>
        <taxon>Seinonella</taxon>
    </lineage>
</organism>
<accession>A0A1M4U7J3</accession>
<proteinExistence type="predicted"/>
<dbReference type="EMBL" id="FQVL01000001">
    <property type="protein sequence ID" value="SHE52675.1"/>
    <property type="molecule type" value="Genomic_DNA"/>
</dbReference>
<name>A0A1M4U7J3_9BACL</name>